<sequence>MAWLYIIFSKQLNKFYVGITQESPEIRLSAHNQGKYGKRKFTATAHDWEIKLTIQCDDYAHATRLEKKIKRMKSRTYIENLMKYEELRDKIVNQTK</sequence>
<dbReference type="InterPro" id="IPR000305">
    <property type="entry name" value="GIY-YIG_endonuc"/>
</dbReference>
<dbReference type="Gene3D" id="3.40.1440.10">
    <property type="entry name" value="GIY-YIG endonuclease"/>
    <property type="match status" value="1"/>
</dbReference>
<dbReference type="PROSITE" id="PS50164">
    <property type="entry name" value="GIY_YIG"/>
    <property type="match status" value="1"/>
</dbReference>
<dbReference type="RefSeq" id="WP_104514270.1">
    <property type="nucleotide sequence ID" value="NZ_MQVW01000027.1"/>
</dbReference>
<keyword evidence="2" id="KW-0378">Hydrolase</keyword>
<accession>A0A2S6IR94</accession>
<dbReference type="SUPFAM" id="SSF82771">
    <property type="entry name" value="GIY-YIG endonuclease"/>
    <property type="match status" value="1"/>
</dbReference>
<keyword evidence="2" id="KW-0255">Endonuclease</keyword>
<proteinExistence type="predicted"/>
<dbReference type="GO" id="GO:0004519">
    <property type="term" value="F:endonuclease activity"/>
    <property type="evidence" value="ECO:0007669"/>
    <property type="project" value="UniProtKB-KW"/>
</dbReference>
<dbReference type="OrthoDB" id="1495241at2"/>
<protein>
    <submittedName>
        <fullName evidence="2">Putative endonuclease</fullName>
    </submittedName>
</protein>
<dbReference type="Pfam" id="PF01541">
    <property type="entry name" value="GIY-YIG"/>
    <property type="match status" value="1"/>
</dbReference>
<evidence type="ECO:0000259" key="1">
    <source>
        <dbReference type="PROSITE" id="PS50164"/>
    </source>
</evidence>
<evidence type="ECO:0000313" key="2">
    <source>
        <dbReference type="EMBL" id="PPK96728.1"/>
    </source>
</evidence>
<reference evidence="2 3" key="1">
    <citation type="submission" date="2018-02" db="EMBL/GenBank/DDBJ databases">
        <title>Genomic Encyclopedia of Archaeal and Bacterial Type Strains, Phase II (KMG-II): from individual species to whole genera.</title>
        <authorList>
            <person name="Goeker M."/>
        </authorList>
    </citation>
    <scope>NUCLEOTIDE SEQUENCE [LARGE SCALE GENOMIC DNA]</scope>
    <source>
        <strain evidence="2 3">DSM 16809</strain>
    </source>
</reference>
<keyword evidence="3" id="KW-1185">Reference proteome</keyword>
<gene>
    <name evidence="2" type="ORF">LY01_00552</name>
</gene>
<feature type="domain" description="GIY-YIG" evidence="1">
    <location>
        <begin position="1"/>
        <end position="79"/>
    </location>
</feature>
<comment type="caution">
    <text evidence="2">The sequence shown here is derived from an EMBL/GenBank/DDBJ whole genome shotgun (WGS) entry which is preliminary data.</text>
</comment>
<dbReference type="Proteomes" id="UP000239002">
    <property type="component" value="Unassembled WGS sequence"/>
</dbReference>
<evidence type="ECO:0000313" key="3">
    <source>
        <dbReference type="Proteomes" id="UP000239002"/>
    </source>
</evidence>
<name>A0A2S6IR94_9FLAO</name>
<organism evidence="2 3">
    <name type="scientific">Nonlabens xylanidelens</name>
    <dbReference type="NCBI Taxonomy" id="191564"/>
    <lineage>
        <taxon>Bacteria</taxon>
        <taxon>Pseudomonadati</taxon>
        <taxon>Bacteroidota</taxon>
        <taxon>Flavobacteriia</taxon>
        <taxon>Flavobacteriales</taxon>
        <taxon>Flavobacteriaceae</taxon>
        <taxon>Nonlabens</taxon>
    </lineage>
</organism>
<keyword evidence="2" id="KW-0540">Nuclease</keyword>
<dbReference type="InterPro" id="IPR035901">
    <property type="entry name" value="GIY-YIG_endonuc_sf"/>
</dbReference>
<dbReference type="EMBL" id="PTJE01000001">
    <property type="protein sequence ID" value="PPK96728.1"/>
    <property type="molecule type" value="Genomic_DNA"/>
</dbReference>
<dbReference type="AlphaFoldDB" id="A0A2S6IR94"/>